<dbReference type="InterPro" id="IPR027267">
    <property type="entry name" value="AH/BAR_dom_sf"/>
</dbReference>
<evidence type="ECO:0000313" key="2">
    <source>
        <dbReference type="Proteomes" id="UP000046393"/>
    </source>
</evidence>
<dbReference type="AlphaFoldDB" id="A0A0N5ACV9"/>
<dbReference type="Pfam" id="PF06456">
    <property type="entry name" value="Arfaptin"/>
    <property type="match status" value="1"/>
</dbReference>
<keyword evidence="2" id="KW-1185">Reference proteome</keyword>
<dbReference type="GO" id="GO:0019904">
    <property type="term" value="F:protein domain specific binding"/>
    <property type="evidence" value="ECO:0007669"/>
    <property type="project" value="InterPro"/>
</dbReference>
<dbReference type="SUPFAM" id="SSF103657">
    <property type="entry name" value="BAR/IMD domain-like"/>
    <property type="match status" value="1"/>
</dbReference>
<proteinExistence type="predicted"/>
<accession>A0A0N5ACV9</accession>
<name>A0A0N5ACV9_9BILA</name>
<protein>
    <submittedName>
        <fullName evidence="3">AH domain-containing protein</fullName>
    </submittedName>
</protein>
<dbReference type="Proteomes" id="UP000046393">
    <property type="component" value="Unplaced"/>
</dbReference>
<reference evidence="3" key="1">
    <citation type="submission" date="2017-02" db="UniProtKB">
        <authorList>
            <consortium name="WormBaseParasite"/>
        </authorList>
    </citation>
    <scope>IDENTIFICATION</scope>
</reference>
<dbReference type="STRING" id="451379.A0A0N5ACV9"/>
<dbReference type="InterPro" id="IPR010504">
    <property type="entry name" value="AH_dom"/>
</dbReference>
<dbReference type="PROSITE" id="PS50870">
    <property type="entry name" value="AH"/>
    <property type="match status" value="1"/>
</dbReference>
<organism evidence="2 3">
    <name type="scientific">Syphacia muris</name>
    <dbReference type="NCBI Taxonomy" id="451379"/>
    <lineage>
        <taxon>Eukaryota</taxon>
        <taxon>Metazoa</taxon>
        <taxon>Ecdysozoa</taxon>
        <taxon>Nematoda</taxon>
        <taxon>Chromadorea</taxon>
        <taxon>Rhabditida</taxon>
        <taxon>Spirurina</taxon>
        <taxon>Oxyuridomorpha</taxon>
        <taxon>Oxyuroidea</taxon>
        <taxon>Oxyuridae</taxon>
        <taxon>Syphacia</taxon>
    </lineage>
</organism>
<dbReference type="Gene3D" id="1.20.1270.60">
    <property type="entry name" value="Arfaptin homology (AH) domain/BAR domain"/>
    <property type="match status" value="1"/>
</dbReference>
<evidence type="ECO:0000313" key="3">
    <source>
        <dbReference type="WBParaSite" id="SMUV_0000198901-mRNA-1"/>
    </source>
</evidence>
<sequence>MKFIKWRSDVMIKLELLDQKHVQDIGSQLATFVRLMLTTYETCQKIIEPIKGLFPIEVDFVKVIQKYNTSVQLNGKCDEVDKNDDAQLQSLDEKRLADDNSTEDLLDLT</sequence>
<evidence type="ECO:0000259" key="1">
    <source>
        <dbReference type="PROSITE" id="PS50870"/>
    </source>
</evidence>
<dbReference type="GO" id="GO:0005737">
    <property type="term" value="C:cytoplasm"/>
    <property type="evidence" value="ECO:0007669"/>
    <property type="project" value="UniProtKB-ARBA"/>
</dbReference>
<feature type="domain" description="AH" evidence="1">
    <location>
        <begin position="1"/>
        <end position="52"/>
    </location>
</feature>
<dbReference type="WBParaSite" id="SMUV_0000198901-mRNA-1">
    <property type="protein sequence ID" value="SMUV_0000198901-mRNA-1"/>
    <property type="gene ID" value="SMUV_0000198901"/>
</dbReference>